<evidence type="ECO:0000256" key="7">
    <source>
        <dbReference type="ARBA" id="ARBA00035381"/>
    </source>
</evidence>
<evidence type="ECO:0000256" key="8">
    <source>
        <dbReference type="ARBA" id="ARBA00035427"/>
    </source>
</evidence>
<evidence type="ECO:0000313" key="10">
    <source>
        <dbReference type="EMBL" id="KAK2556456.1"/>
    </source>
</evidence>
<dbReference type="Gene3D" id="3.40.5.10">
    <property type="entry name" value="Ribosomal protein L9, N-terminal domain"/>
    <property type="match status" value="1"/>
</dbReference>
<keyword evidence="11" id="KW-1185">Reference proteome</keyword>
<keyword evidence="3" id="KW-0694">RNA-binding</keyword>
<dbReference type="InterPro" id="IPR020070">
    <property type="entry name" value="Ribosomal_bL9_N"/>
</dbReference>
<dbReference type="InterPro" id="IPR020594">
    <property type="entry name" value="Ribosomal_bL9_bac/chp"/>
</dbReference>
<evidence type="ECO:0000256" key="3">
    <source>
        <dbReference type="ARBA" id="ARBA00022884"/>
    </source>
</evidence>
<evidence type="ECO:0000259" key="9">
    <source>
        <dbReference type="PROSITE" id="PS00651"/>
    </source>
</evidence>
<reference evidence="10" key="2">
    <citation type="journal article" date="2023" name="Science">
        <title>Genomic signatures of disease resistance in endangered staghorn corals.</title>
        <authorList>
            <person name="Vollmer S.V."/>
            <person name="Selwyn J.D."/>
            <person name="Despard B.A."/>
            <person name="Roesel C.L."/>
        </authorList>
    </citation>
    <scope>NUCLEOTIDE SEQUENCE</scope>
    <source>
        <strain evidence="10">K2</strain>
    </source>
</reference>
<comment type="similarity">
    <text evidence="1">Belongs to the bacterial ribosomal protein bL9 family.</text>
</comment>
<dbReference type="SUPFAM" id="SSF55653">
    <property type="entry name" value="Ribosomal protein L9 C-domain"/>
    <property type="match status" value="1"/>
</dbReference>
<evidence type="ECO:0000256" key="5">
    <source>
        <dbReference type="ARBA" id="ARBA00023274"/>
    </source>
</evidence>
<feature type="domain" description="Ribosomal protein L9" evidence="9">
    <location>
        <begin position="55"/>
        <end position="82"/>
    </location>
</feature>
<dbReference type="Pfam" id="PF03948">
    <property type="entry name" value="Ribosomal_L9_C"/>
    <property type="match status" value="1"/>
</dbReference>
<evidence type="ECO:0000256" key="2">
    <source>
        <dbReference type="ARBA" id="ARBA00022730"/>
    </source>
</evidence>
<dbReference type="AlphaFoldDB" id="A0AAD9V095"/>
<reference evidence="10" key="1">
    <citation type="journal article" date="2023" name="G3 (Bethesda)">
        <title>Whole genome assembly and annotation of the endangered Caribbean coral Acropora cervicornis.</title>
        <authorList>
            <person name="Selwyn J.D."/>
            <person name="Vollmer S.V."/>
        </authorList>
    </citation>
    <scope>NUCLEOTIDE SEQUENCE</scope>
    <source>
        <strain evidence="10">K2</strain>
    </source>
</reference>
<dbReference type="InterPro" id="IPR020069">
    <property type="entry name" value="Ribosomal_bL9_C"/>
</dbReference>
<dbReference type="GO" id="GO:0005840">
    <property type="term" value="C:ribosome"/>
    <property type="evidence" value="ECO:0007669"/>
    <property type="project" value="UniProtKB-KW"/>
</dbReference>
<dbReference type="GO" id="GO:0019843">
    <property type="term" value="F:rRNA binding"/>
    <property type="evidence" value="ECO:0007669"/>
    <property type="project" value="UniProtKB-KW"/>
</dbReference>
<dbReference type="EMBL" id="JARQWQ010000055">
    <property type="protein sequence ID" value="KAK2556456.1"/>
    <property type="molecule type" value="Genomic_DNA"/>
</dbReference>
<dbReference type="InterPro" id="IPR009027">
    <property type="entry name" value="Ribosomal_bL9/RNase_H1_N"/>
</dbReference>
<dbReference type="PANTHER" id="PTHR21368">
    <property type="entry name" value="50S RIBOSOMAL PROTEIN L9"/>
    <property type="match status" value="1"/>
</dbReference>
<evidence type="ECO:0000256" key="6">
    <source>
        <dbReference type="ARBA" id="ARBA00035194"/>
    </source>
</evidence>
<accession>A0AAD9V095</accession>
<evidence type="ECO:0000256" key="1">
    <source>
        <dbReference type="ARBA" id="ARBA00010605"/>
    </source>
</evidence>
<evidence type="ECO:0000256" key="4">
    <source>
        <dbReference type="ARBA" id="ARBA00022980"/>
    </source>
</evidence>
<name>A0AAD9V095_ACRCE</name>
<protein>
    <recommendedName>
        <fullName evidence="6">Large ribosomal subunit protein bL9m</fullName>
    </recommendedName>
    <alternativeName>
        <fullName evidence="7">39S ribosomal protein L9, mitochondrial</fullName>
    </alternativeName>
    <alternativeName>
        <fullName evidence="8">50S ribosomal protein L9, chloroplastic</fullName>
    </alternativeName>
</protein>
<proteinExistence type="inferred from homology"/>
<dbReference type="GO" id="GO:1990904">
    <property type="term" value="C:ribonucleoprotein complex"/>
    <property type="evidence" value="ECO:0007669"/>
    <property type="project" value="UniProtKB-KW"/>
</dbReference>
<dbReference type="InterPro" id="IPR036935">
    <property type="entry name" value="Ribosomal_bL9_N_sf"/>
</dbReference>
<dbReference type="SUPFAM" id="SSF55658">
    <property type="entry name" value="L9 N-domain-like"/>
    <property type="match status" value="1"/>
</dbReference>
<organism evidence="10 11">
    <name type="scientific">Acropora cervicornis</name>
    <name type="common">Staghorn coral</name>
    <dbReference type="NCBI Taxonomy" id="6130"/>
    <lineage>
        <taxon>Eukaryota</taxon>
        <taxon>Metazoa</taxon>
        <taxon>Cnidaria</taxon>
        <taxon>Anthozoa</taxon>
        <taxon>Hexacorallia</taxon>
        <taxon>Scleractinia</taxon>
        <taxon>Astrocoeniina</taxon>
        <taxon>Acroporidae</taxon>
        <taxon>Acropora</taxon>
    </lineage>
</organism>
<keyword evidence="4 10" id="KW-0689">Ribosomal protein</keyword>
<keyword evidence="5" id="KW-0687">Ribonucleoprotein</keyword>
<dbReference type="Proteomes" id="UP001249851">
    <property type="component" value="Unassembled WGS sequence"/>
</dbReference>
<dbReference type="Gene3D" id="3.10.430.100">
    <property type="entry name" value="Ribosomal protein L9, C-terminal domain"/>
    <property type="match status" value="1"/>
</dbReference>
<dbReference type="InterPro" id="IPR036791">
    <property type="entry name" value="Ribosomal_bL9_C_sf"/>
</dbReference>
<sequence length="200" mass="23450">MLRLLQQTLRFESLQKTCTRSMGKMDQFKWKRPKLRRNLNPRLSVILKEDYEKLGQAGQLVPVKRGYARNFLVPKGIAAYATRENMRKYLREDAVENVDSKPQICPKFMAFLEKTNLKIKRKPNEFFEVNEHQIALEYKRQYQLHVPVNCITVQEPIRSYGEYLVNIAIKEGIVVPVKVSVGEKVPKDLSAEEEKRQLKI</sequence>
<dbReference type="Pfam" id="PF01281">
    <property type="entry name" value="Ribosomal_L9_N"/>
    <property type="match status" value="1"/>
</dbReference>
<dbReference type="GO" id="GO:0006412">
    <property type="term" value="P:translation"/>
    <property type="evidence" value="ECO:0007669"/>
    <property type="project" value="InterPro"/>
</dbReference>
<dbReference type="PROSITE" id="PS00651">
    <property type="entry name" value="RIBOSOMAL_L9"/>
    <property type="match status" value="1"/>
</dbReference>
<dbReference type="InterPro" id="IPR000244">
    <property type="entry name" value="Ribosomal_bL9"/>
</dbReference>
<evidence type="ECO:0000313" key="11">
    <source>
        <dbReference type="Proteomes" id="UP001249851"/>
    </source>
</evidence>
<keyword evidence="2" id="KW-0699">rRNA-binding</keyword>
<comment type="caution">
    <text evidence="10">The sequence shown here is derived from an EMBL/GenBank/DDBJ whole genome shotgun (WGS) entry which is preliminary data.</text>
</comment>
<dbReference type="GO" id="GO:0003735">
    <property type="term" value="F:structural constituent of ribosome"/>
    <property type="evidence" value="ECO:0007669"/>
    <property type="project" value="InterPro"/>
</dbReference>
<dbReference type="NCBIfam" id="TIGR00158">
    <property type="entry name" value="L9"/>
    <property type="match status" value="1"/>
</dbReference>
<gene>
    <name evidence="10" type="ORF">P5673_021344</name>
</gene>